<name>A0A1Y1KFJ3_PHOPY</name>
<evidence type="ECO:0000313" key="8">
    <source>
        <dbReference type="EMBL" id="JAV58186.1"/>
    </source>
</evidence>
<dbReference type="PRINTS" id="PR00259">
    <property type="entry name" value="TMFOUR"/>
</dbReference>
<gene>
    <name evidence="9" type="ORF">PPYR_07958</name>
</gene>
<dbReference type="Pfam" id="PF00335">
    <property type="entry name" value="Tetraspanin"/>
    <property type="match status" value="1"/>
</dbReference>
<dbReference type="InterPro" id="IPR008952">
    <property type="entry name" value="Tetraspanin_EC2_sf"/>
</dbReference>
<dbReference type="InterPro" id="IPR018499">
    <property type="entry name" value="Tetraspanin/Peripherin"/>
</dbReference>
<accession>A0A1Y1KFJ3</accession>
<reference evidence="8" key="1">
    <citation type="journal article" date="2016" name="Sci. Rep.">
        <title>Molecular characterization of firefly nuptial gifts: a multi-omics approach sheds light on postcopulatory sexual selection.</title>
        <authorList>
            <person name="Al-Wathiqui N."/>
            <person name="Fallon T.R."/>
            <person name="South A."/>
            <person name="Weng J.K."/>
            <person name="Lewis S.M."/>
        </authorList>
    </citation>
    <scope>NUCLEOTIDE SEQUENCE</scope>
</reference>
<dbReference type="PIRSF" id="PIRSF002419">
    <property type="entry name" value="Tetraspanin"/>
    <property type="match status" value="1"/>
</dbReference>
<evidence type="ECO:0000256" key="2">
    <source>
        <dbReference type="ARBA" id="ARBA00006840"/>
    </source>
</evidence>
<evidence type="ECO:0000313" key="10">
    <source>
        <dbReference type="Proteomes" id="UP000327044"/>
    </source>
</evidence>
<dbReference type="EMBL" id="GEZM01088454">
    <property type="protein sequence ID" value="JAV58186.1"/>
    <property type="molecule type" value="Transcribed_RNA"/>
</dbReference>
<dbReference type="PANTHER" id="PTHR19282:SF527">
    <property type="entry name" value="TETRASPANIN"/>
    <property type="match status" value="1"/>
</dbReference>
<dbReference type="EMBL" id="VVIM01000005">
    <property type="protein sequence ID" value="KAB0800078.1"/>
    <property type="molecule type" value="Genomic_DNA"/>
</dbReference>
<dbReference type="Proteomes" id="UP000327044">
    <property type="component" value="Unassembled WGS sequence"/>
</dbReference>
<reference evidence="9 10" key="2">
    <citation type="journal article" date="2018" name="Elife">
        <title>Firefly genomes illuminate parallel origins of bioluminescence in beetles.</title>
        <authorList>
            <person name="Fallon T.R."/>
            <person name="Lower S.E."/>
            <person name="Chang C.H."/>
            <person name="Bessho-Uehara M."/>
            <person name="Martin G.J."/>
            <person name="Bewick A.J."/>
            <person name="Behringer M."/>
            <person name="Debat H.J."/>
            <person name="Wong I."/>
            <person name="Day J.C."/>
            <person name="Suvorov A."/>
            <person name="Silva C.J."/>
            <person name="Stanger-Hall K.F."/>
            <person name="Hall D.W."/>
            <person name="Schmitz R.J."/>
            <person name="Nelson D.R."/>
            <person name="Lewis S.M."/>
            <person name="Shigenobu S."/>
            <person name="Bybee S.M."/>
            <person name="Larracuente A.M."/>
            <person name="Oba Y."/>
            <person name="Weng J.K."/>
        </authorList>
    </citation>
    <scope>NUCLEOTIDE SEQUENCE [LARGE SCALE GENOMIC DNA]</scope>
    <source>
        <strain evidence="9">1611_PpyrPB1</strain>
        <tissue evidence="9">Whole body</tissue>
    </source>
</reference>
<dbReference type="FunCoup" id="A0A1Y1KFJ3">
    <property type="interactions" value="52"/>
</dbReference>
<keyword evidence="6" id="KW-1015">Disulfide bond</keyword>
<dbReference type="Gene3D" id="1.10.1450.10">
    <property type="entry name" value="Tetraspanin"/>
    <property type="match status" value="1"/>
</dbReference>
<reference evidence="9" key="3">
    <citation type="submission" date="2019-08" db="EMBL/GenBank/DDBJ databases">
        <authorList>
            <consortium name="Photinus pyralis genome working group"/>
            <person name="Fallon T.R."/>
            <person name="Sander Lower S.E."/>
            <person name="Weng J.-K."/>
        </authorList>
    </citation>
    <scope>NUCLEOTIDE SEQUENCE</scope>
    <source>
        <strain evidence="9">1611_PpyrPB1</strain>
        <tissue evidence="9">Whole body</tissue>
    </source>
</reference>
<feature type="disulfide bond" evidence="6">
    <location>
        <begin position="151"/>
        <end position="168"/>
    </location>
</feature>
<dbReference type="EMBL" id="GEZM01088455">
    <property type="protein sequence ID" value="JAV58185.1"/>
    <property type="molecule type" value="Transcribed_RNA"/>
</dbReference>
<keyword evidence="10" id="KW-1185">Reference proteome</keyword>
<keyword evidence="5 7" id="KW-0472">Membrane</keyword>
<evidence type="ECO:0000256" key="6">
    <source>
        <dbReference type="PIRSR" id="PIRSR002419-1"/>
    </source>
</evidence>
<evidence type="ECO:0000256" key="5">
    <source>
        <dbReference type="ARBA" id="ARBA00023136"/>
    </source>
</evidence>
<dbReference type="EMBL" id="GEZM01088453">
    <property type="protein sequence ID" value="JAV58187.1"/>
    <property type="molecule type" value="Transcribed_RNA"/>
</dbReference>
<dbReference type="GO" id="GO:0005886">
    <property type="term" value="C:plasma membrane"/>
    <property type="evidence" value="ECO:0007669"/>
    <property type="project" value="TreeGrafter"/>
</dbReference>
<keyword evidence="3 7" id="KW-0812">Transmembrane</keyword>
<dbReference type="PANTHER" id="PTHR19282">
    <property type="entry name" value="TETRASPANIN"/>
    <property type="match status" value="1"/>
</dbReference>
<evidence type="ECO:0000256" key="1">
    <source>
        <dbReference type="ARBA" id="ARBA00004141"/>
    </source>
</evidence>
<organism evidence="8">
    <name type="scientific">Photinus pyralis</name>
    <name type="common">Common eastern firefly</name>
    <name type="synonym">Lampyris pyralis</name>
    <dbReference type="NCBI Taxonomy" id="7054"/>
    <lineage>
        <taxon>Eukaryota</taxon>
        <taxon>Metazoa</taxon>
        <taxon>Ecdysozoa</taxon>
        <taxon>Arthropoda</taxon>
        <taxon>Hexapoda</taxon>
        <taxon>Insecta</taxon>
        <taxon>Pterygota</taxon>
        <taxon>Neoptera</taxon>
        <taxon>Endopterygota</taxon>
        <taxon>Coleoptera</taxon>
        <taxon>Polyphaga</taxon>
        <taxon>Elateriformia</taxon>
        <taxon>Elateroidea</taxon>
        <taxon>Lampyridae</taxon>
        <taxon>Lampyrinae</taxon>
        <taxon>Photinus</taxon>
    </lineage>
</organism>
<proteinExistence type="inferred from homology"/>
<evidence type="ECO:0000256" key="4">
    <source>
        <dbReference type="ARBA" id="ARBA00022989"/>
    </source>
</evidence>
<dbReference type="SUPFAM" id="SSF48652">
    <property type="entry name" value="Tetraspanin"/>
    <property type="match status" value="1"/>
</dbReference>
<feature type="transmembrane region" description="Helical" evidence="7">
    <location>
        <begin position="88"/>
        <end position="112"/>
    </location>
</feature>
<evidence type="ECO:0000256" key="3">
    <source>
        <dbReference type="ARBA" id="ARBA00022692"/>
    </source>
</evidence>
<dbReference type="InParanoid" id="A0A1Y1KFJ3"/>
<dbReference type="OrthoDB" id="438211at2759"/>
<feature type="transmembrane region" description="Helical" evidence="7">
    <location>
        <begin position="53"/>
        <end position="81"/>
    </location>
</feature>
<dbReference type="AlphaFoldDB" id="A0A1Y1KFJ3"/>
<feature type="transmembrane region" description="Helical" evidence="7">
    <location>
        <begin position="20"/>
        <end position="41"/>
    </location>
</feature>
<dbReference type="InterPro" id="IPR000301">
    <property type="entry name" value="Tetraspanin_animals"/>
</dbReference>
<comment type="similarity">
    <text evidence="2 7">Belongs to the tetraspanin (TM4SF) family.</text>
</comment>
<feature type="transmembrane region" description="Helical" evidence="7">
    <location>
        <begin position="203"/>
        <end position="228"/>
    </location>
</feature>
<sequence length="232" mass="25445">MGFGRYMDSCGACMKYTLFFINLLTFLGGLAIAGLGIYMIVDKTFTIKVLGASLYTGAIYVLIATGILVALISCFGCFGAAQEVRCMLVTYFIIIFLIFVTMLVGGILGYVFRDKVETSLRITLESELHSYNISEDARKKWDDMQNGFGCCGIDTFRDWKGVLPDSCCKSPHPGLPYPCREHDSNRFAEGCLTFFTHLVSKNAAIIGGVGIALACVMLLEMIFACALANMIE</sequence>
<evidence type="ECO:0000256" key="7">
    <source>
        <dbReference type="RuleBase" id="RU361218"/>
    </source>
</evidence>
<comment type="subcellular location">
    <subcellularLocation>
        <location evidence="1 7">Membrane</location>
        <topology evidence="1 7">Multi-pass membrane protein</topology>
    </subcellularLocation>
</comment>
<evidence type="ECO:0000313" key="9">
    <source>
        <dbReference type="EMBL" id="KAB0800078.1"/>
    </source>
</evidence>
<keyword evidence="4 7" id="KW-1133">Transmembrane helix</keyword>
<protein>
    <recommendedName>
        <fullName evidence="7">Tetraspanin</fullName>
    </recommendedName>
</protein>
<dbReference type="CDD" id="cd03127">
    <property type="entry name" value="tetraspanin_LEL"/>
    <property type="match status" value="1"/>
</dbReference>